<protein>
    <submittedName>
        <fullName evidence="1">Uncharacterized protein</fullName>
    </submittedName>
</protein>
<dbReference type="AlphaFoldDB" id="A0A6G1DCF1"/>
<proteinExistence type="predicted"/>
<accession>A0A6G1DCF1</accession>
<feature type="non-terminal residue" evidence="1">
    <location>
        <position position="95"/>
    </location>
</feature>
<comment type="caution">
    <text evidence="1">The sequence shown here is derived from an EMBL/GenBank/DDBJ whole genome shotgun (WGS) entry which is preliminary data.</text>
</comment>
<sequence length="95" mass="9857">MVVDGKEGGSSGHRGMVAHGVGQGHVGDEVCGEVADRIIDLAVEKILGEAYEVVIADEGLATGDSEVGIGEDRGVEVEEWEALRVDNLSNIGVNL</sequence>
<gene>
    <name evidence="1" type="ORF">E2562_001295</name>
</gene>
<organism evidence="1 2">
    <name type="scientific">Oryza meyeriana var. granulata</name>
    <dbReference type="NCBI Taxonomy" id="110450"/>
    <lineage>
        <taxon>Eukaryota</taxon>
        <taxon>Viridiplantae</taxon>
        <taxon>Streptophyta</taxon>
        <taxon>Embryophyta</taxon>
        <taxon>Tracheophyta</taxon>
        <taxon>Spermatophyta</taxon>
        <taxon>Magnoliopsida</taxon>
        <taxon>Liliopsida</taxon>
        <taxon>Poales</taxon>
        <taxon>Poaceae</taxon>
        <taxon>BOP clade</taxon>
        <taxon>Oryzoideae</taxon>
        <taxon>Oryzeae</taxon>
        <taxon>Oryzinae</taxon>
        <taxon>Oryza</taxon>
        <taxon>Oryza meyeriana</taxon>
    </lineage>
</organism>
<name>A0A6G1DCF1_9ORYZ</name>
<dbReference type="EMBL" id="SPHZ02000006">
    <property type="protein sequence ID" value="KAF0910059.1"/>
    <property type="molecule type" value="Genomic_DNA"/>
</dbReference>
<reference evidence="1 2" key="1">
    <citation type="submission" date="2019-11" db="EMBL/GenBank/DDBJ databases">
        <title>Whole genome sequence of Oryza granulata.</title>
        <authorList>
            <person name="Li W."/>
        </authorList>
    </citation>
    <scope>NUCLEOTIDE SEQUENCE [LARGE SCALE GENOMIC DNA]</scope>
    <source>
        <strain evidence="2">cv. Menghai</strain>
        <tissue evidence="1">Leaf</tissue>
    </source>
</reference>
<keyword evidence="2" id="KW-1185">Reference proteome</keyword>
<evidence type="ECO:0000313" key="1">
    <source>
        <dbReference type="EMBL" id="KAF0910059.1"/>
    </source>
</evidence>
<dbReference type="Proteomes" id="UP000479710">
    <property type="component" value="Unassembled WGS sequence"/>
</dbReference>
<evidence type="ECO:0000313" key="2">
    <source>
        <dbReference type="Proteomes" id="UP000479710"/>
    </source>
</evidence>